<name>A0ABS9IMS8_9FLAO</name>
<protein>
    <submittedName>
        <fullName evidence="3">T9SS type A sorting domain-containing protein</fullName>
    </submittedName>
</protein>
<sequence>MGKRTLFFRVIIFIISSISLNLNGQTCDAGADVDADYSFCLENGIENVDLDSYLAAARSKIQNSKKVFGRRWVFKDGPNGPRGRRVARIRNEKTADFPNTGAGPEEEYAFYYIETDETCADTAVVNVCTDISTNFSFKEVEAYYCEGQPISNKDELLNLMPLDRMRDKDGYLKKEGETDSIPIIDYPFPLDEGAYKYNDYSFNKTDVLLYKVACSPNQIYFSFDNAQNTNDGINDYYEVDVMVHGDSSFGLGSGKLFFTYNNEAFGEYINAYEGVDISFPDGYILEQGVSNKFETFDNTNGDSTNRFSFNFIQYINNPDKNVNTTPAKLFHLKMKYLDISKPPMIAFESDGIYDDQFNIGTGFSINKITNDFFDNSGSALSINEDNLLADILVYPNPTNSFVNIKGNLNDVNNVSIYSISGKKLLELKNEFDKIDISNLQSGIYFLKITSGNSFKTFKVVKE</sequence>
<accession>A0ABS9IMS8</accession>
<organism evidence="3 4">
    <name type="scientific">Flaviramulus multivorans</name>
    <dbReference type="NCBI Taxonomy" id="1304750"/>
    <lineage>
        <taxon>Bacteria</taxon>
        <taxon>Pseudomonadati</taxon>
        <taxon>Bacteroidota</taxon>
        <taxon>Flavobacteriia</taxon>
        <taxon>Flavobacteriales</taxon>
        <taxon>Flavobacteriaceae</taxon>
        <taxon>Flaviramulus</taxon>
    </lineage>
</organism>
<evidence type="ECO:0000313" key="4">
    <source>
        <dbReference type="Proteomes" id="UP001200022"/>
    </source>
</evidence>
<gene>
    <name evidence="3" type="ORF">L3X39_14630</name>
</gene>
<dbReference type="Pfam" id="PF18962">
    <property type="entry name" value="Por_Secre_tail"/>
    <property type="match status" value="1"/>
</dbReference>
<dbReference type="EMBL" id="JAKKDV010000009">
    <property type="protein sequence ID" value="MCF7561878.1"/>
    <property type="molecule type" value="Genomic_DNA"/>
</dbReference>
<dbReference type="RefSeq" id="WP_237232611.1">
    <property type="nucleotide sequence ID" value="NZ_JAKKDV010000009.1"/>
</dbReference>
<dbReference type="Proteomes" id="UP001200022">
    <property type="component" value="Unassembled WGS sequence"/>
</dbReference>
<comment type="caution">
    <text evidence="3">The sequence shown here is derived from an EMBL/GenBank/DDBJ whole genome shotgun (WGS) entry which is preliminary data.</text>
</comment>
<evidence type="ECO:0000313" key="3">
    <source>
        <dbReference type="EMBL" id="MCF7561878.1"/>
    </source>
</evidence>
<keyword evidence="1" id="KW-0732">Signal</keyword>
<proteinExistence type="predicted"/>
<reference evidence="3 4" key="1">
    <citation type="submission" date="2022-01" db="EMBL/GenBank/DDBJ databases">
        <title>Draft genome sequence of Sabulilitoribacter multivorans KCTC 32326.</title>
        <authorList>
            <person name="Oh J.-S."/>
        </authorList>
    </citation>
    <scope>NUCLEOTIDE SEQUENCE [LARGE SCALE GENOMIC DNA]</scope>
    <source>
        <strain evidence="3 4">M-M16</strain>
    </source>
</reference>
<keyword evidence="4" id="KW-1185">Reference proteome</keyword>
<dbReference type="InterPro" id="IPR026444">
    <property type="entry name" value="Secre_tail"/>
</dbReference>
<feature type="domain" description="Secretion system C-terminal sorting" evidence="2">
    <location>
        <begin position="393"/>
        <end position="459"/>
    </location>
</feature>
<evidence type="ECO:0000259" key="2">
    <source>
        <dbReference type="Pfam" id="PF18962"/>
    </source>
</evidence>
<dbReference type="NCBIfam" id="TIGR04183">
    <property type="entry name" value="Por_Secre_tail"/>
    <property type="match status" value="1"/>
</dbReference>
<evidence type="ECO:0000256" key="1">
    <source>
        <dbReference type="ARBA" id="ARBA00022729"/>
    </source>
</evidence>